<name>A0A222EPN0_9MOLU</name>
<dbReference type="KEGG" id="scou:SCORR_v1c05390"/>
<accession>A0A222EPN0</accession>
<evidence type="ECO:0000313" key="2">
    <source>
        <dbReference type="EMBL" id="ASP28311.1"/>
    </source>
</evidence>
<reference evidence="2 3" key="1">
    <citation type="submission" date="2017-07" db="EMBL/GenBank/DDBJ databases">
        <title>Complete genome sequence of Spiroplasma corruscae EC-1 (DSM 19793).</title>
        <authorList>
            <person name="Tsai Y.-M."/>
            <person name="Lo W.-S."/>
            <person name="Kuo C.-H."/>
        </authorList>
    </citation>
    <scope>NUCLEOTIDE SEQUENCE [LARGE SCALE GENOMIC DNA]</scope>
    <source>
        <strain evidence="2 3">EC-1</strain>
    </source>
</reference>
<organism evidence="2 3">
    <name type="scientific">Spiroplasma corruscae</name>
    <dbReference type="NCBI Taxonomy" id="216934"/>
    <lineage>
        <taxon>Bacteria</taxon>
        <taxon>Bacillati</taxon>
        <taxon>Mycoplasmatota</taxon>
        <taxon>Mollicutes</taxon>
        <taxon>Entomoplasmatales</taxon>
        <taxon>Spiroplasmataceae</taxon>
        <taxon>Spiroplasma</taxon>
    </lineage>
</organism>
<proteinExistence type="predicted"/>
<feature type="transmembrane region" description="Helical" evidence="1">
    <location>
        <begin position="21"/>
        <end position="40"/>
    </location>
</feature>
<dbReference type="EMBL" id="CP022535">
    <property type="protein sequence ID" value="ASP28311.1"/>
    <property type="molecule type" value="Genomic_DNA"/>
</dbReference>
<protein>
    <submittedName>
        <fullName evidence="2">Uncharacterized protein</fullName>
    </submittedName>
</protein>
<dbReference type="RefSeq" id="WP_094048923.1">
    <property type="nucleotide sequence ID" value="NZ_CP022535.1"/>
</dbReference>
<keyword evidence="1" id="KW-0472">Membrane</keyword>
<dbReference type="AlphaFoldDB" id="A0A222EPN0"/>
<keyword evidence="1" id="KW-0812">Transmembrane</keyword>
<sequence length="77" mass="8615">METIGTIKEIIQYKLFLLKTLELFLFGLGLFELLGLFGLTGDGDAGLLWLGSSIEEALWIIYLVDPVDLYESLFATI</sequence>
<keyword evidence="3" id="KW-1185">Reference proteome</keyword>
<keyword evidence="1" id="KW-1133">Transmembrane helix</keyword>
<dbReference type="Proteomes" id="UP000203229">
    <property type="component" value="Chromosome"/>
</dbReference>
<evidence type="ECO:0000313" key="3">
    <source>
        <dbReference type="Proteomes" id="UP000203229"/>
    </source>
</evidence>
<gene>
    <name evidence="2" type="ORF">SCORR_v1c05390</name>
</gene>
<evidence type="ECO:0000256" key="1">
    <source>
        <dbReference type="SAM" id="Phobius"/>
    </source>
</evidence>